<dbReference type="EMBL" id="JAACFV010000112">
    <property type="protein sequence ID" value="KAF7505336.1"/>
    <property type="molecule type" value="Genomic_DNA"/>
</dbReference>
<keyword evidence="4" id="KW-1185">Reference proteome</keyword>
<dbReference type="Gene3D" id="3.30.160.60">
    <property type="entry name" value="Classic Zinc Finger"/>
    <property type="match status" value="2"/>
</dbReference>
<dbReference type="InterPro" id="IPR059009">
    <property type="entry name" value="Znf_C2H2_17_1st"/>
</dbReference>
<feature type="domain" description="C2H2-type" evidence="2">
    <location>
        <begin position="631"/>
        <end position="660"/>
    </location>
</feature>
<dbReference type="GO" id="GO:0006357">
    <property type="term" value="P:regulation of transcription by RNA polymerase II"/>
    <property type="evidence" value="ECO:0007669"/>
    <property type="project" value="TreeGrafter"/>
</dbReference>
<dbReference type="Pfam" id="PF26177">
    <property type="entry name" value="zf_C2H2_17_1st"/>
    <property type="match status" value="1"/>
</dbReference>
<feature type="compositionally biased region" description="Polar residues" evidence="1">
    <location>
        <begin position="485"/>
        <end position="495"/>
    </location>
</feature>
<proteinExistence type="predicted"/>
<evidence type="ECO:0000313" key="3">
    <source>
        <dbReference type="EMBL" id="KAF7505336.1"/>
    </source>
</evidence>
<accession>A0A8H7ADX4</accession>
<dbReference type="SMART" id="SM00355">
    <property type="entry name" value="ZnF_C2H2"/>
    <property type="match status" value="3"/>
</dbReference>
<dbReference type="InterPro" id="IPR059095">
    <property type="entry name" value="Znf_C2H2_17_2nd"/>
</dbReference>
<dbReference type="Pfam" id="PF26176">
    <property type="entry name" value="zf_C2H2_17_2"/>
    <property type="match status" value="1"/>
</dbReference>
<reference evidence="3" key="1">
    <citation type="submission" date="2020-02" db="EMBL/GenBank/DDBJ databases">
        <authorList>
            <person name="Palmer J.M."/>
        </authorList>
    </citation>
    <scope>NUCLEOTIDE SEQUENCE</scope>
    <source>
        <strain evidence="3">EPUS1.4</strain>
        <tissue evidence="3">Thallus</tissue>
    </source>
</reference>
<comment type="caution">
    <text evidence="3">The sequence shown here is derived from an EMBL/GenBank/DDBJ whole genome shotgun (WGS) entry which is preliminary data.</text>
</comment>
<feature type="domain" description="C2H2-type" evidence="2">
    <location>
        <begin position="563"/>
        <end position="590"/>
    </location>
</feature>
<dbReference type="GO" id="GO:0005634">
    <property type="term" value="C:nucleus"/>
    <property type="evidence" value="ECO:0007669"/>
    <property type="project" value="TreeGrafter"/>
</dbReference>
<feature type="compositionally biased region" description="Low complexity" evidence="1">
    <location>
        <begin position="518"/>
        <end position="527"/>
    </location>
</feature>
<dbReference type="PANTHER" id="PTHR46179:SF24">
    <property type="entry name" value="C2H2-TYPE DOMAIN-CONTAINING PROTEIN"/>
    <property type="match status" value="1"/>
</dbReference>
<feature type="domain" description="C2H2-type" evidence="2">
    <location>
        <begin position="594"/>
        <end position="621"/>
    </location>
</feature>
<dbReference type="InterPro" id="IPR013087">
    <property type="entry name" value="Znf_C2H2_type"/>
</dbReference>
<evidence type="ECO:0000313" key="4">
    <source>
        <dbReference type="Proteomes" id="UP000606974"/>
    </source>
</evidence>
<dbReference type="InterPro" id="IPR051061">
    <property type="entry name" value="Zinc_finger_trans_reg"/>
</dbReference>
<organism evidence="3 4">
    <name type="scientific">Endocarpon pusillum</name>
    <dbReference type="NCBI Taxonomy" id="364733"/>
    <lineage>
        <taxon>Eukaryota</taxon>
        <taxon>Fungi</taxon>
        <taxon>Dikarya</taxon>
        <taxon>Ascomycota</taxon>
        <taxon>Pezizomycotina</taxon>
        <taxon>Eurotiomycetes</taxon>
        <taxon>Chaetothyriomycetidae</taxon>
        <taxon>Verrucariales</taxon>
        <taxon>Verrucariaceae</taxon>
        <taxon>Endocarpon</taxon>
    </lineage>
</organism>
<evidence type="ECO:0000259" key="2">
    <source>
        <dbReference type="SMART" id="SM00355"/>
    </source>
</evidence>
<gene>
    <name evidence="3" type="ORF">GJ744_001039</name>
</gene>
<sequence>MEEAAPFPRASFFLASRLASVVQKFRHRLQEKVQQKKKSPNPFGVSYHRGIRLRALSDLEKSASPCRLTVTKEPRSAVKHQDHGRWINELLRDLNDHSNSPAFSLTRVAADDKLLLSNAQDNLIETLAQHATVQQAAYMFDSSTFLIGKLEAVQLSKVKSWADTDPDCKRLKEESYIANLLHLLRRLQYVLFQILVHRSITRLDEFASHWQTYWQQQKKLGDDWFTEWPSGQRPLSTTWPWNIRPSLVILWGVCWMFYTPEQSNEDKPRSPAAQLVEGSVNWTLPSNFSADEEVEQAVRRVSLPVDTHSIVAATNNARPHSQARNRPSPMVLAQVQAQVQAAMGQNLNLPSSRRLSAGAQPQSPNHPYQPPPFELYQGISHSVDEPQQGVSSTSLHPPFYTQPLPLYSNQPESRDYVSTWTASISGDIPTTYTSIGQVSPNVWTGYNQQIPPHIHPPQTPVPRFEVSPVQGQNFVPVLDPTNTHEFYSPLSQPAFGQNRDMGGTDDYPSPHSEGGRQPSITTTTSIPGSVNADHMTTPSSDGGKGLNISIKRGDPPRNDHNQIYCAHPECTREGITFRRPCEWNKHMDKHDRPYKCLEPGCDKVQGFTYSGGLLRHQREVHKKNNSIGRELYCPVPNCNRSSHQPFTRQENLKEHMRRRHLPEGEITSPGLQSVVTASATPSRPPPDRPRKRKRTTSTDYNHELQFLEEPSDDEEQSEQIKQLKRDNKRKDNTISELSSTVYEQASRIRELEGMLAPIKERM</sequence>
<dbReference type="AlphaFoldDB" id="A0A8H7ADX4"/>
<dbReference type="OrthoDB" id="5305647at2759"/>
<feature type="region of interest" description="Disordered" evidence="1">
    <location>
        <begin position="485"/>
        <end position="545"/>
    </location>
</feature>
<dbReference type="PANTHER" id="PTHR46179">
    <property type="entry name" value="ZINC FINGER PROTEIN"/>
    <property type="match status" value="1"/>
</dbReference>
<evidence type="ECO:0000256" key="1">
    <source>
        <dbReference type="SAM" id="MobiDB-lite"/>
    </source>
</evidence>
<feature type="compositionally biased region" description="Basic and acidic residues" evidence="1">
    <location>
        <begin position="721"/>
        <end position="732"/>
    </location>
</feature>
<name>A0A8H7ADX4_9EURO</name>
<feature type="region of interest" description="Disordered" evidence="1">
    <location>
        <begin position="662"/>
        <end position="732"/>
    </location>
</feature>
<protein>
    <recommendedName>
        <fullName evidence="2">C2H2-type domain-containing protein</fullName>
    </recommendedName>
</protein>
<dbReference type="Proteomes" id="UP000606974">
    <property type="component" value="Unassembled WGS sequence"/>
</dbReference>